<gene>
    <name evidence="3" type="ORF">GY24_02795</name>
</gene>
<organism evidence="3 4">
    <name type="scientific">Microterricola pindariensis</name>
    <dbReference type="NCBI Taxonomy" id="478010"/>
    <lineage>
        <taxon>Bacteria</taxon>
        <taxon>Bacillati</taxon>
        <taxon>Actinomycetota</taxon>
        <taxon>Actinomycetes</taxon>
        <taxon>Micrococcales</taxon>
        <taxon>Microbacteriaceae</taxon>
        <taxon>Microterricola</taxon>
    </lineage>
</organism>
<feature type="transmembrane region" description="Helical" evidence="2">
    <location>
        <begin position="219"/>
        <end position="244"/>
    </location>
</feature>
<feature type="region of interest" description="Disordered" evidence="1">
    <location>
        <begin position="1"/>
        <end position="34"/>
    </location>
</feature>
<evidence type="ECO:0000313" key="4">
    <source>
        <dbReference type="Proteomes" id="UP000237755"/>
    </source>
</evidence>
<feature type="transmembrane region" description="Helical" evidence="2">
    <location>
        <begin position="251"/>
        <end position="275"/>
    </location>
</feature>
<keyword evidence="2" id="KW-0812">Transmembrane</keyword>
<evidence type="ECO:0000313" key="3">
    <source>
        <dbReference type="EMBL" id="PPL20049.1"/>
    </source>
</evidence>
<sequence length="349" mass="35891">MSDTTPEHENHEGTEPTAAEPTLIEPMSGDTTEIPEDALPAFFAEPAAPADAAPEAPAAPEYIPAPPAVSAAAAAAAEPAAPPAAATPQPYFPEAPITLAPPATEVDYAEAQPTAVDTVPEADISAGAATVATATAVEAPAATGVYYDPNAGAPIGQYAAAGQPIFVQAPIPPSPKGNRGAGILIGLLATLAFAILYAGSTFLISLSQNPSVEKAGESFALFVSAPVFYIPVLFFFGAFALLAAIVNRGGWWAYVLGGFAVAVIVYFSFIGGSLLTVRAWELTPGQAGQFIAGQWLNPVAIVAAIAAREVPIWFGAWIAARGRKVTARNLAVRQEYDRVLAEGPTLTRQ</sequence>
<feature type="transmembrane region" description="Helical" evidence="2">
    <location>
        <begin position="183"/>
        <end position="207"/>
    </location>
</feature>
<name>A0ABX5B0A8_9MICO</name>
<reference evidence="3 4" key="1">
    <citation type="journal article" date="2008" name="Int. J. Syst. Evol. Microbiol.">
        <title>Leifsonia pindariensis sp. nov., isolated from the Pindari glacier of the Indian Himalayas, and emended description of the genus Leifsonia.</title>
        <authorList>
            <person name="Reddy G.S."/>
            <person name="Prabagaran S.R."/>
            <person name="Shivaji S."/>
        </authorList>
    </citation>
    <scope>NUCLEOTIDE SEQUENCE [LARGE SCALE GENOMIC DNA]</scope>
    <source>
        <strain evidence="3 4">PON 10</strain>
    </source>
</reference>
<feature type="transmembrane region" description="Helical" evidence="2">
    <location>
        <begin position="295"/>
        <end position="320"/>
    </location>
</feature>
<dbReference type="EMBL" id="MPZN01000005">
    <property type="protein sequence ID" value="PPL20049.1"/>
    <property type="molecule type" value="Genomic_DNA"/>
</dbReference>
<evidence type="ECO:0008006" key="5">
    <source>
        <dbReference type="Google" id="ProtNLM"/>
    </source>
</evidence>
<keyword evidence="2" id="KW-0472">Membrane</keyword>
<evidence type="ECO:0000256" key="1">
    <source>
        <dbReference type="SAM" id="MobiDB-lite"/>
    </source>
</evidence>
<evidence type="ECO:0000256" key="2">
    <source>
        <dbReference type="SAM" id="Phobius"/>
    </source>
</evidence>
<protein>
    <recommendedName>
        <fullName evidence="5">ABC transporter</fullName>
    </recommendedName>
</protein>
<dbReference type="RefSeq" id="WP_104474259.1">
    <property type="nucleotide sequence ID" value="NZ_MPZN01000005.1"/>
</dbReference>
<keyword evidence="4" id="KW-1185">Reference proteome</keyword>
<keyword evidence="2" id="KW-1133">Transmembrane helix</keyword>
<comment type="caution">
    <text evidence="3">The sequence shown here is derived from an EMBL/GenBank/DDBJ whole genome shotgun (WGS) entry which is preliminary data.</text>
</comment>
<dbReference type="Proteomes" id="UP000237755">
    <property type="component" value="Unassembled WGS sequence"/>
</dbReference>
<proteinExistence type="predicted"/>
<accession>A0ABX5B0A8</accession>
<feature type="compositionally biased region" description="Basic and acidic residues" evidence="1">
    <location>
        <begin position="1"/>
        <end position="14"/>
    </location>
</feature>